<dbReference type="InterPro" id="IPR012338">
    <property type="entry name" value="Beta-lactam/transpept-like"/>
</dbReference>
<organism evidence="2 3">
    <name type="scientific">Gordonia spumicola</name>
    <dbReference type="NCBI Taxonomy" id="589161"/>
    <lineage>
        <taxon>Bacteria</taxon>
        <taxon>Bacillati</taxon>
        <taxon>Actinomycetota</taxon>
        <taxon>Actinomycetes</taxon>
        <taxon>Mycobacteriales</taxon>
        <taxon>Gordoniaceae</taxon>
        <taxon>Gordonia</taxon>
    </lineage>
</organism>
<accession>A0A7I9VDM7</accession>
<dbReference type="GO" id="GO:0016787">
    <property type="term" value="F:hydrolase activity"/>
    <property type="evidence" value="ECO:0007669"/>
    <property type="project" value="UniProtKB-KW"/>
</dbReference>
<dbReference type="PANTHER" id="PTHR43283">
    <property type="entry name" value="BETA-LACTAMASE-RELATED"/>
    <property type="match status" value="1"/>
</dbReference>
<dbReference type="RefSeq" id="WP_161896957.1">
    <property type="nucleotide sequence ID" value="NZ_BJOV01000005.1"/>
</dbReference>
<evidence type="ECO:0000313" key="2">
    <source>
        <dbReference type="EMBL" id="GEE03449.1"/>
    </source>
</evidence>
<dbReference type="Proteomes" id="UP000444960">
    <property type="component" value="Unassembled WGS sequence"/>
</dbReference>
<evidence type="ECO:0000259" key="1">
    <source>
        <dbReference type="Pfam" id="PF00144"/>
    </source>
</evidence>
<comment type="caution">
    <text evidence="2">The sequence shown here is derived from an EMBL/GenBank/DDBJ whole genome shotgun (WGS) entry which is preliminary data.</text>
</comment>
<dbReference type="Gene3D" id="3.40.710.10">
    <property type="entry name" value="DD-peptidase/beta-lactamase superfamily"/>
    <property type="match status" value="1"/>
</dbReference>
<gene>
    <name evidence="2" type="ORF">nbrc107696_38950</name>
</gene>
<reference evidence="3" key="1">
    <citation type="submission" date="2019-06" db="EMBL/GenBank/DDBJ databases">
        <title>Gordonia isolated from sludge of a wastewater treatment plant.</title>
        <authorList>
            <person name="Tamura T."/>
            <person name="Aoyama K."/>
            <person name="Kang Y."/>
            <person name="Saito S."/>
            <person name="Akiyama N."/>
            <person name="Yazawa K."/>
            <person name="Gonoi T."/>
            <person name="Mikami Y."/>
        </authorList>
    </citation>
    <scope>NUCLEOTIDE SEQUENCE [LARGE SCALE GENOMIC DNA]</scope>
    <source>
        <strain evidence="3">NBRC 107696</strain>
    </source>
</reference>
<proteinExistence type="predicted"/>
<evidence type="ECO:0000313" key="3">
    <source>
        <dbReference type="Proteomes" id="UP000444960"/>
    </source>
</evidence>
<dbReference type="Pfam" id="PF00144">
    <property type="entry name" value="Beta-lactamase"/>
    <property type="match status" value="1"/>
</dbReference>
<dbReference type="EMBL" id="BJOV01000005">
    <property type="protein sequence ID" value="GEE03449.1"/>
    <property type="molecule type" value="Genomic_DNA"/>
</dbReference>
<dbReference type="SUPFAM" id="SSF56601">
    <property type="entry name" value="beta-lactamase/transpeptidase-like"/>
    <property type="match status" value="1"/>
</dbReference>
<dbReference type="OrthoDB" id="3336932at2"/>
<feature type="domain" description="Beta-lactamase-related" evidence="1">
    <location>
        <begin position="16"/>
        <end position="250"/>
    </location>
</feature>
<dbReference type="InterPro" id="IPR001466">
    <property type="entry name" value="Beta-lactam-related"/>
</dbReference>
<keyword evidence="3" id="KW-1185">Reference proteome</keyword>
<sequence>MGVLDQLSRWPVDNAAAAIVTGDGVVASFGDTARVYDLASVTKPLVAQAVLVAVDEGAIELSTPAGLPGATVAHLLAHASGMAFDSRAAQAAPGEQRIYSSAGFEVLADLVESASGIPFADYFREAVCEPLSMSSTVLAGPAGHGARSSVDDLARFASDLLSPTLLTPDTAAAASAVQFPGLDGFVPGYGKHRPCDWGLGFEIRGDKTPHWTGGENSPRTFGHFGQAGTFLWVDPELSAACVVLTDRPFGAWAKPLWSEFNDSVVADLS</sequence>
<dbReference type="PANTHER" id="PTHR43283:SF15">
    <property type="entry name" value="CONSERVED PROTEIN"/>
    <property type="match status" value="1"/>
</dbReference>
<keyword evidence="2" id="KW-0378">Hydrolase</keyword>
<dbReference type="AlphaFoldDB" id="A0A7I9VDM7"/>
<dbReference type="InterPro" id="IPR050789">
    <property type="entry name" value="Diverse_Enzym_Activities"/>
</dbReference>
<protein>
    <submittedName>
        <fullName evidence="2">Serine hydrolase</fullName>
    </submittedName>
</protein>
<name>A0A7I9VDM7_9ACTN</name>